<dbReference type="AlphaFoldDB" id="A0AA49GJP2"/>
<dbReference type="EMBL" id="CP120682">
    <property type="protein sequence ID" value="WKN36080.1"/>
    <property type="molecule type" value="Genomic_DNA"/>
</dbReference>
<name>A0AA49GJP2_9BACT</name>
<organism evidence="1">
    <name type="scientific">Roseihalotalea indica</name>
    <dbReference type="NCBI Taxonomy" id="2867963"/>
    <lineage>
        <taxon>Bacteria</taxon>
        <taxon>Pseudomonadati</taxon>
        <taxon>Bacteroidota</taxon>
        <taxon>Cytophagia</taxon>
        <taxon>Cytophagales</taxon>
        <taxon>Catalimonadaceae</taxon>
        <taxon>Roseihalotalea</taxon>
    </lineage>
</organism>
<evidence type="ECO:0000313" key="1">
    <source>
        <dbReference type="EMBL" id="WKN36080.1"/>
    </source>
</evidence>
<reference evidence="1" key="2">
    <citation type="journal article" date="2024" name="Antonie Van Leeuwenhoek">
        <title>Roseihalotalea indica gen. nov., sp. nov., a halophilic Bacteroidetes from mesopelagic Southwest Indian Ocean with higher carbohydrate metabolic potential.</title>
        <authorList>
            <person name="Chen B."/>
            <person name="Zhang M."/>
            <person name="Lin D."/>
            <person name="Ye J."/>
            <person name="Tang K."/>
        </authorList>
    </citation>
    <scope>NUCLEOTIDE SEQUENCE</scope>
    <source>
        <strain evidence="1">TK19036</strain>
    </source>
</reference>
<accession>A0AA49GJP2</accession>
<protein>
    <submittedName>
        <fullName evidence="1">Uncharacterized protein</fullName>
    </submittedName>
</protein>
<sequence>MANIKITGLLLAFLLLSILTYAQIPVDLSDFDQKGEATATLKDSVLDVIWPTGETEQGRLLVDLHSENPLLKSIQLTRDQNFQEVAANLEPAFLLTIGKRDLAKRDGWVIFFDNPAHLPHETHQLQLSKQSVTVTSEGARTHIVVDGAEAGPFSGALEFTLFNGSPLMKVEAVVSSEQDSLAILYDAGMVAQQSPWEKVWWANPEGYLQDTIVSDQAKSQAVAVKYRTIIGQSDKGSMAVFPSPHQYFYPLDNAYNLQHTWFGNDYRSMLPGFGIGIRHEPLGDRRWVPWFNAPPSTQQRLSFFCLLSTEKDGKVLEEVKKFTHSDSYESLSGYYTMSSHFHTEHTDDVLTHKPLPDIPGFVKAFRNIGVNIVHLGEFHGPGSPRGPEIKRFSELKLLFEECERLSTGDFLLLPGEEPNNFLGGHWMNIFPEPVYWVMSREQDMPYREEHPQYGTVYRIGSAEDMLQLLEDEKGLAWTAHARIKGSTGFPDEYQEEDFFHSDRFFGAAWKAMPADLSQPRLGKRVLDVMDDMANWGEKKHVIAEADLFKIEPDYELYGHMNVNYLQMEELPEFTDGWQPVLDAMQQGKFFVTTGEILLPRFTVNGSTSGETLALDRSGEATVEVDIRWTFPLQFAEIISGDGQQVYRETIDLQDTPAFGEKTFTFPVTLKNRKWVRLEVWDAATNGAFTQMVWLE</sequence>
<reference evidence="1" key="1">
    <citation type="journal article" date="2023" name="Comput. Struct. Biotechnol. J.">
        <title>Discovery of a novel marine Bacteroidetes with a rich repertoire of carbohydrate-active enzymes.</title>
        <authorList>
            <person name="Chen B."/>
            <person name="Liu G."/>
            <person name="Chen Q."/>
            <person name="Wang H."/>
            <person name="Liu L."/>
            <person name="Tang K."/>
        </authorList>
    </citation>
    <scope>NUCLEOTIDE SEQUENCE</scope>
    <source>
        <strain evidence="1">TK19036</strain>
    </source>
</reference>
<gene>
    <name evidence="1" type="ORF">K4G66_27315</name>
</gene>
<proteinExistence type="predicted"/>